<dbReference type="PROSITE" id="PS50893">
    <property type="entry name" value="ABC_TRANSPORTER_2"/>
    <property type="match status" value="1"/>
</dbReference>
<proteinExistence type="inferred from homology"/>
<dbReference type="PATRIC" id="fig|1434104.5.peg.1636"/>
<dbReference type="HOGENOM" id="CLU_000604_1_11_2"/>
<dbReference type="GO" id="GO:0005524">
    <property type="term" value="F:ATP binding"/>
    <property type="evidence" value="ECO:0007669"/>
    <property type="project" value="UniProtKB-KW"/>
</dbReference>
<accession>A0A0E3X0C3</accession>
<dbReference type="PROSITE" id="PS00211">
    <property type="entry name" value="ABC_TRANSPORTER_1"/>
    <property type="match status" value="1"/>
</dbReference>
<keyword evidence="12" id="KW-1185">Reference proteome</keyword>
<evidence type="ECO:0000256" key="4">
    <source>
        <dbReference type="ARBA" id="ARBA00022840"/>
    </source>
</evidence>
<dbReference type="EMBL" id="CP009518">
    <property type="protein sequence ID" value="AKB85555.1"/>
    <property type="molecule type" value="Genomic_DNA"/>
</dbReference>
<dbReference type="GO" id="GO:0016887">
    <property type="term" value="F:ATP hydrolysis activity"/>
    <property type="evidence" value="ECO:0007669"/>
    <property type="project" value="InterPro"/>
</dbReference>
<dbReference type="FunFam" id="3.40.50.300:FF:000134">
    <property type="entry name" value="Iron-enterobactin ABC transporter ATP-binding protein"/>
    <property type="match status" value="1"/>
</dbReference>
<feature type="domain" description="ABC transporter" evidence="10">
    <location>
        <begin position="5"/>
        <end position="236"/>
    </location>
</feature>
<dbReference type="AlphaFoldDB" id="A0A0E3X0C3"/>
<dbReference type="STRING" id="1434104.MCMEM_1502"/>
<dbReference type="InterPro" id="IPR017871">
    <property type="entry name" value="ABC_transporter-like_CS"/>
</dbReference>
<keyword evidence="2" id="KW-0813">Transport</keyword>
<dbReference type="SUPFAM" id="SSF52540">
    <property type="entry name" value="P-loop containing nucleoside triphosphate hydrolases"/>
    <property type="match status" value="1"/>
</dbReference>
<dbReference type="GeneID" id="24894062"/>
<dbReference type="InterPro" id="IPR003593">
    <property type="entry name" value="AAA+_ATPase"/>
</dbReference>
<comment type="function">
    <text evidence="6">Required for corrinoid utilization. Probably part of the ABC transporter complex BtuCDF involved in cobalamin (vitamin B12) import. Probably responsible for energy coupling to the transport system.</text>
</comment>
<evidence type="ECO:0000256" key="5">
    <source>
        <dbReference type="ARBA" id="ARBA00050590"/>
    </source>
</evidence>
<evidence type="ECO:0000256" key="2">
    <source>
        <dbReference type="ARBA" id="ARBA00022448"/>
    </source>
</evidence>
<dbReference type="InterPro" id="IPR027417">
    <property type="entry name" value="P-loop_NTPase"/>
</dbReference>
<dbReference type="KEGG" id="mmet:MCMEM_1502"/>
<keyword evidence="3" id="KW-0547">Nucleotide-binding</keyword>
<dbReference type="OrthoDB" id="10909at2157"/>
<dbReference type="RefSeq" id="WP_048205631.1">
    <property type="nucleotide sequence ID" value="NZ_CP009518.1"/>
</dbReference>
<evidence type="ECO:0000256" key="7">
    <source>
        <dbReference type="ARBA" id="ARBA00066387"/>
    </source>
</evidence>
<dbReference type="Pfam" id="PF00005">
    <property type="entry name" value="ABC_tran"/>
    <property type="match status" value="1"/>
</dbReference>
<dbReference type="Proteomes" id="UP000033048">
    <property type="component" value="Chromosome"/>
</dbReference>
<dbReference type="PANTHER" id="PTHR42734:SF17">
    <property type="entry name" value="METAL TRANSPORT SYSTEM ATP-BINDING PROTEIN TM_0124-RELATED"/>
    <property type="match status" value="1"/>
</dbReference>
<dbReference type="InterPro" id="IPR003439">
    <property type="entry name" value="ABC_transporter-like_ATP-bd"/>
</dbReference>
<organism evidence="11 12">
    <name type="scientific">Methanococcoides methylutens MM1</name>
    <dbReference type="NCBI Taxonomy" id="1434104"/>
    <lineage>
        <taxon>Archaea</taxon>
        <taxon>Methanobacteriati</taxon>
        <taxon>Methanobacteriota</taxon>
        <taxon>Stenosarchaea group</taxon>
        <taxon>Methanomicrobia</taxon>
        <taxon>Methanosarcinales</taxon>
        <taxon>Methanosarcinaceae</taxon>
        <taxon>Methanococcoides</taxon>
    </lineage>
</organism>
<evidence type="ECO:0000256" key="3">
    <source>
        <dbReference type="ARBA" id="ARBA00022741"/>
    </source>
</evidence>
<dbReference type="InterPro" id="IPR050153">
    <property type="entry name" value="Metal_Ion_Import_ABC"/>
</dbReference>
<evidence type="ECO:0000313" key="11">
    <source>
        <dbReference type="EMBL" id="AKB85555.1"/>
    </source>
</evidence>
<comment type="catalytic activity">
    <reaction evidence="5">
        <text>an R-cob(III)alamin(out) + ATP + H2O = an R-cob(III)alamin(in) + ADP + phosphate + H(+)</text>
        <dbReference type="Rhea" id="RHEA:17873"/>
        <dbReference type="ChEBI" id="CHEBI:15377"/>
        <dbReference type="ChEBI" id="CHEBI:15378"/>
        <dbReference type="ChEBI" id="CHEBI:30616"/>
        <dbReference type="ChEBI" id="CHEBI:43474"/>
        <dbReference type="ChEBI" id="CHEBI:140785"/>
        <dbReference type="ChEBI" id="CHEBI:456216"/>
        <dbReference type="EC" id="7.6.2.8"/>
    </reaction>
</comment>
<evidence type="ECO:0000256" key="1">
    <source>
        <dbReference type="ARBA" id="ARBA00005417"/>
    </source>
</evidence>
<dbReference type="SMART" id="SM00382">
    <property type="entry name" value="AAA"/>
    <property type="match status" value="1"/>
</dbReference>
<evidence type="ECO:0000259" key="10">
    <source>
        <dbReference type="PROSITE" id="PS50893"/>
    </source>
</evidence>
<evidence type="ECO:0000256" key="8">
    <source>
        <dbReference type="ARBA" id="ARBA00073649"/>
    </source>
</evidence>
<dbReference type="CDD" id="cd03235">
    <property type="entry name" value="ABC_Metallic_Cations"/>
    <property type="match status" value="1"/>
</dbReference>
<evidence type="ECO:0000256" key="9">
    <source>
        <dbReference type="ARBA" id="ARBA00077139"/>
    </source>
</evidence>
<dbReference type="PANTHER" id="PTHR42734">
    <property type="entry name" value="METAL TRANSPORT SYSTEM ATP-BINDING PROTEIN TM_0124-RELATED"/>
    <property type="match status" value="1"/>
</dbReference>
<reference evidence="11 12" key="1">
    <citation type="submission" date="2014-07" db="EMBL/GenBank/DDBJ databases">
        <title>Methanogenic archaea and the global carbon cycle.</title>
        <authorList>
            <person name="Henriksen J.R."/>
            <person name="Luke J."/>
            <person name="Reinhart S."/>
            <person name="Benedict M.N."/>
            <person name="Youngblut N.D."/>
            <person name="Metcalf M.E."/>
            <person name="Whitaker R.J."/>
            <person name="Metcalf W.W."/>
        </authorList>
    </citation>
    <scope>NUCLEOTIDE SEQUENCE [LARGE SCALE GENOMIC DNA]</scope>
    <source>
        <strain evidence="11 12">MM1</strain>
    </source>
</reference>
<gene>
    <name evidence="11" type="ORF">MCMEM_1502</name>
</gene>
<dbReference type="GO" id="GO:0015420">
    <property type="term" value="F:ABC-type vitamin B12 transporter activity"/>
    <property type="evidence" value="ECO:0007669"/>
    <property type="project" value="UniProtKB-EC"/>
</dbReference>
<keyword evidence="4 11" id="KW-0067">ATP-binding</keyword>
<dbReference type="Gene3D" id="3.40.50.300">
    <property type="entry name" value="P-loop containing nucleotide triphosphate hydrolases"/>
    <property type="match status" value="1"/>
</dbReference>
<evidence type="ECO:0000313" key="12">
    <source>
        <dbReference type="Proteomes" id="UP000033048"/>
    </source>
</evidence>
<comment type="similarity">
    <text evidence="1">Belongs to the ABC transporter superfamily.</text>
</comment>
<sequence>MAEVIDLKGVWVKYDKLTVLEDVNLKVEEGDFLGIIGPNGGGKSTLLKVILGLIKPQKGEVKILGKNPEKARRMIGYVPQYGPSNIDYPISVWEVVLMGRLGTKRMFSQYSDEDREATYKALEVVDMLEFRDRQIGELSGGQRQRVFIARSLVSDPKVLLLDEPATGIDTRMQKEFYELLEKLKSKVTIIMVSHDLSAVSVLVDKIACLNGKLHYHGSKELVPEDIEKSYGCPVELIAHGVPHRVLQVHKH</sequence>
<dbReference type="EC" id="7.6.2.8" evidence="7"/>
<evidence type="ECO:0000256" key="6">
    <source>
        <dbReference type="ARBA" id="ARBA00058960"/>
    </source>
</evidence>
<protein>
    <recommendedName>
        <fullName evidence="8">Cobalamin import ATP-binding protein BtuD</fullName>
        <ecNumber evidence="7">7.6.2.8</ecNumber>
    </recommendedName>
    <alternativeName>
        <fullName evidence="9">Vitamin B12-transporting ATPase</fullName>
    </alternativeName>
</protein>
<name>A0A0E3X0C3_METMT</name>